<dbReference type="GO" id="GO:0016020">
    <property type="term" value="C:membrane"/>
    <property type="evidence" value="ECO:0007669"/>
    <property type="project" value="InterPro"/>
</dbReference>
<dbReference type="InterPro" id="IPR050683">
    <property type="entry name" value="Bact_Polysacc_Export_ATP-bd"/>
</dbReference>
<dbReference type="CDD" id="cd03220">
    <property type="entry name" value="ABC_KpsT_Wzt"/>
    <property type="match status" value="1"/>
</dbReference>
<dbReference type="InterPro" id="IPR003593">
    <property type="entry name" value="AAA+_ATPase"/>
</dbReference>
<evidence type="ECO:0000313" key="6">
    <source>
        <dbReference type="EMBL" id="SNS16246.1"/>
    </source>
</evidence>
<keyword evidence="7" id="KW-1185">Reference proteome</keyword>
<dbReference type="PANTHER" id="PTHR46743">
    <property type="entry name" value="TEICHOIC ACIDS EXPORT ATP-BINDING PROTEIN TAGH"/>
    <property type="match status" value="1"/>
</dbReference>
<dbReference type="PANTHER" id="PTHR46743:SF2">
    <property type="entry name" value="TEICHOIC ACIDS EXPORT ATP-BINDING PROTEIN TAGH"/>
    <property type="match status" value="1"/>
</dbReference>
<dbReference type="PROSITE" id="PS50893">
    <property type="entry name" value="ABC_TRANSPORTER_2"/>
    <property type="match status" value="1"/>
</dbReference>
<dbReference type="SUPFAM" id="SSF52540">
    <property type="entry name" value="P-loop containing nucleoside triphosphate hydrolases"/>
    <property type="match status" value="1"/>
</dbReference>
<dbReference type="InterPro" id="IPR003439">
    <property type="entry name" value="ABC_transporter-like_ATP-bd"/>
</dbReference>
<gene>
    <name evidence="6" type="ORF">SAMN06265376_107175</name>
</gene>
<dbReference type="InterPro" id="IPR027417">
    <property type="entry name" value="P-loop_NTPase"/>
</dbReference>
<reference evidence="6 7" key="1">
    <citation type="submission" date="2017-06" db="EMBL/GenBank/DDBJ databases">
        <authorList>
            <person name="Kim H.J."/>
            <person name="Triplett B.A."/>
        </authorList>
    </citation>
    <scope>NUCLEOTIDE SEQUENCE [LARGE SCALE GENOMIC DNA]</scope>
    <source>
        <strain evidence="6 7">DSM 25597</strain>
    </source>
</reference>
<dbReference type="InterPro" id="IPR015860">
    <property type="entry name" value="ABC_transpr_TagH-like"/>
</dbReference>
<dbReference type="AlphaFoldDB" id="A0A239C7P8"/>
<evidence type="ECO:0000313" key="7">
    <source>
        <dbReference type="Proteomes" id="UP000198379"/>
    </source>
</evidence>
<sequence length="263" mass="29935">MSTDEATLEPTVLLKVTGLYKKFCKDLTYNMYYGIKDLITYFFGLKPGYSSLRKKEFWALNDINFNIYEGDIVILAGVNGSGKTTLTRMLAGIYETERGTIEYHKKIKKIISVFAIKSGFNSILTGRENIYLKAAYYGMSRKETEANMNFIISFSEIAPYLDTPIGKYSSGMKTRLAMAIVLSIKSDILFIDEGFSFSDSKFKAKCYAFLKEEYYNKGKALIIATHRFEEINDIANRMIVLENGNIINTTRDVTQGIRDYLAN</sequence>
<dbReference type="RefSeq" id="WP_179218223.1">
    <property type="nucleotide sequence ID" value="NZ_BMEP01000004.1"/>
</dbReference>
<dbReference type="PROSITE" id="PS00211">
    <property type="entry name" value="ABC_TRANSPORTER_1"/>
    <property type="match status" value="1"/>
</dbReference>
<dbReference type="Proteomes" id="UP000198379">
    <property type="component" value="Unassembled WGS sequence"/>
</dbReference>
<accession>A0A239C7P8</accession>
<keyword evidence="2" id="KW-0813">Transport</keyword>
<evidence type="ECO:0000256" key="3">
    <source>
        <dbReference type="ARBA" id="ARBA00022741"/>
    </source>
</evidence>
<proteinExistence type="inferred from homology"/>
<comment type="similarity">
    <text evidence="1">Belongs to the ABC transporter superfamily.</text>
</comment>
<dbReference type="GO" id="GO:0016887">
    <property type="term" value="F:ATP hydrolysis activity"/>
    <property type="evidence" value="ECO:0007669"/>
    <property type="project" value="InterPro"/>
</dbReference>
<feature type="domain" description="ABC transporter" evidence="5">
    <location>
        <begin position="33"/>
        <end position="261"/>
    </location>
</feature>
<organism evidence="6 7">
    <name type="scientific">Dokdonia pacifica</name>
    <dbReference type="NCBI Taxonomy" id="1627892"/>
    <lineage>
        <taxon>Bacteria</taxon>
        <taxon>Pseudomonadati</taxon>
        <taxon>Bacteroidota</taxon>
        <taxon>Flavobacteriia</taxon>
        <taxon>Flavobacteriales</taxon>
        <taxon>Flavobacteriaceae</taxon>
        <taxon>Dokdonia</taxon>
    </lineage>
</organism>
<evidence type="ECO:0000256" key="1">
    <source>
        <dbReference type="ARBA" id="ARBA00005417"/>
    </source>
</evidence>
<name>A0A239C7P8_9FLAO</name>
<dbReference type="InterPro" id="IPR017871">
    <property type="entry name" value="ABC_transporter-like_CS"/>
</dbReference>
<keyword evidence="4" id="KW-0067">ATP-binding</keyword>
<keyword evidence="3" id="KW-0547">Nucleotide-binding</keyword>
<evidence type="ECO:0000259" key="5">
    <source>
        <dbReference type="PROSITE" id="PS50893"/>
    </source>
</evidence>
<protein>
    <submittedName>
        <fullName evidence="6">ABC-type polysaccharide/polyol phosphate transport system, ATPase component</fullName>
    </submittedName>
</protein>
<dbReference type="SMART" id="SM00382">
    <property type="entry name" value="AAA"/>
    <property type="match status" value="1"/>
</dbReference>
<dbReference type="GO" id="GO:0140359">
    <property type="term" value="F:ABC-type transporter activity"/>
    <property type="evidence" value="ECO:0007669"/>
    <property type="project" value="InterPro"/>
</dbReference>
<evidence type="ECO:0000256" key="4">
    <source>
        <dbReference type="ARBA" id="ARBA00022840"/>
    </source>
</evidence>
<dbReference type="EMBL" id="FZNY01000007">
    <property type="protein sequence ID" value="SNS16246.1"/>
    <property type="molecule type" value="Genomic_DNA"/>
</dbReference>
<dbReference type="GO" id="GO:0005524">
    <property type="term" value="F:ATP binding"/>
    <property type="evidence" value="ECO:0007669"/>
    <property type="project" value="UniProtKB-KW"/>
</dbReference>
<evidence type="ECO:0000256" key="2">
    <source>
        <dbReference type="ARBA" id="ARBA00022448"/>
    </source>
</evidence>
<dbReference type="Gene3D" id="3.40.50.300">
    <property type="entry name" value="P-loop containing nucleotide triphosphate hydrolases"/>
    <property type="match status" value="1"/>
</dbReference>
<dbReference type="Pfam" id="PF00005">
    <property type="entry name" value="ABC_tran"/>
    <property type="match status" value="1"/>
</dbReference>